<feature type="compositionally biased region" description="Polar residues" evidence="1">
    <location>
        <begin position="1"/>
        <end position="13"/>
    </location>
</feature>
<organism evidence="2 3">
    <name type="scientific">Thalictrum thalictroides</name>
    <name type="common">Rue-anemone</name>
    <name type="synonym">Anemone thalictroides</name>
    <dbReference type="NCBI Taxonomy" id="46969"/>
    <lineage>
        <taxon>Eukaryota</taxon>
        <taxon>Viridiplantae</taxon>
        <taxon>Streptophyta</taxon>
        <taxon>Embryophyta</taxon>
        <taxon>Tracheophyta</taxon>
        <taxon>Spermatophyta</taxon>
        <taxon>Magnoliopsida</taxon>
        <taxon>Ranunculales</taxon>
        <taxon>Ranunculaceae</taxon>
        <taxon>Thalictroideae</taxon>
        <taxon>Thalictrum</taxon>
    </lineage>
</organism>
<gene>
    <name evidence="2" type="ORF">FRX31_005153</name>
</gene>
<feature type="region of interest" description="Disordered" evidence="1">
    <location>
        <begin position="1"/>
        <end position="35"/>
    </location>
</feature>
<comment type="caution">
    <text evidence="2">The sequence shown here is derived from an EMBL/GenBank/DDBJ whole genome shotgun (WGS) entry which is preliminary data.</text>
</comment>
<evidence type="ECO:0000313" key="2">
    <source>
        <dbReference type="EMBL" id="KAF5205259.1"/>
    </source>
</evidence>
<dbReference type="PANTHER" id="PTHR31865:SF2">
    <property type="entry name" value="OSJNBA0004B13.24 PROTEIN"/>
    <property type="match status" value="1"/>
</dbReference>
<dbReference type="PANTHER" id="PTHR31865">
    <property type="entry name" value="OSJNBA0071G03.3 PROTEIN"/>
    <property type="match status" value="1"/>
</dbReference>
<keyword evidence="3" id="KW-1185">Reference proteome</keyword>
<name>A0A7J6X6G2_THATH</name>
<feature type="region of interest" description="Disordered" evidence="1">
    <location>
        <begin position="227"/>
        <end position="250"/>
    </location>
</feature>
<feature type="compositionally biased region" description="Acidic residues" evidence="1">
    <location>
        <begin position="17"/>
        <end position="28"/>
    </location>
</feature>
<reference evidence="2 3" key="1">
    <citation type="submission" date="2020-06" db="EMBL/GenBank/DDBJ databases">
        <title>Transcriptomic and genomic resources for Thalictrum thalictroides and T. hernandezii: Facilitating candidate gene discovery in an emerging model plant lineage.</title>
        <authorList>
            <person name="Arias T."/>
            <person name="Riano-Pachon D.M."/>
            <person name="Di Stilio V.S."/>
        </authorList>
    </citation>
    <scope>NUCLEOTIDE SEQUENCE [LARGE SCALE GENOMIC DNA]</scope>
    <source>
        <strain evidence="3">cv. WT478/WT964</strain>
        <tissue evidence="2">Leaves</tissue>
    </source>
</reference>
<feature type="compositionally biased region" description="Polar residues" evidence="1">
    <location>
        <begin position="227"/>
        <end position="243"/>
    </location>
</feature>
<dbReference type="OrthoDB" id="786837at2759"/>
<evidence type="ECO:0000256" key="1">
    <source>
        <dbReference type="SAM" id="MobiDB-lite"/>
    </source>
</evidence>
<dbReference type="Proteomes" id="UP000554482">
    <property type="component" value="Unassembled WGS sequence"/>
</dbReference>
<protein>
    <submittedName>
        <fullName evidence="2">Fold protein</fullName>
    </submittedName>
</protein>
<evidence type="ECO:0000313" key="3">
    <source>
        <dbReference type="Proteomes" id="UP000554482"/>
    </source>
</evidence>
<accession>A0A7J6X6G2</accession>
<sequence>MMASDETMTINSSMHEDIDEEDTYEEDEDQHHPHNLSRLSICSSSKHSMYDLDDVASGGDMMMMYMSGLSIDQSSYGDIEADDESSDDHKGVHHDDHMFGASSDSDKEMIGSCISLPGTPLQVQQYNKEYYFSENEATTGKTKTKRNSSSRKKAIRERWLDSEWEKKKYRAKSMDGESESLMITRPNGGKKSMCMDLGEVKACRDLGFELEHLKMLEIPNQNSCSTIDTASSGGNSPISSWRISSPGDDPKDVKARLKVWAQAVAASASRLVG</sequence>
<proteinExistence type="predicted"/>
<dbReference type="EMBL" id="JABWDY010004321">
    <property type="protein sequence ID" value="KAF5205259.1"/>
    <property type="molecule type" value="Genomic_DNA"/>
</dbReference>
<dbReference type="AlphaFoldDB" id="A0A7J6X6G2"/>